<keyword evidence="3" id="KW-1185">Reference proteome</keyword>
<dbReference type="SMART" id="SM00220">
    <property type="entry name" value="S_TKc"/>
    <property type="match status" value="1"/>
</dbReference>
<dbReference type="PROSITE" id="PS50011">
    <property type="entry name" value="PROTEIN_KINASE_DOM"/>
    <property type="match status" value="1"/>
</dbReference>
<organism evidence="2 3">
    <name type="scientific">Babesia duncani</name>
    <dbReference type="NCBI Taxonomy" id="323732"/>
    <lineage>
        <taxon>Eukaryota</taxon>
        <taxon>Sar</taxon>
        <taxon>Alveolata</taxon>
        <taxon>Apicomplexa</taxon>
        <taxon>Aconoidasida</taxon>
        <taxon>Piroplasmida</taxon>
        <taxon>Babesiidae</taxon>
        <taxon>Babesia</taxon>
    </lineage>
</organism>
<dbReference type="RefSeq" id="XP_067802325.1">
    <property type="nucleotide sequence ID" value="XM_067948174.1"/>
</dbReference>
<dbReference type="GO" id="GO:0005524">
    <property type="term" value="F:ATP binding"/>
    <property type="evidence" value="ECO:0007669"/>
    <property type="project" value="InterPro"/>
</dbReference>
<dbReference type="InterPro" id="IPR000719">
    <property type="entry name" value="Prot_kinase_dom"/>
</dbReference>
<evidence type="ECO:0000313" key="2">
    <source>
        <dbReference type="EMBL" id="KAK2195482.1"/>
    </source>
</evidence>
<keyword evidence="2" id="KW-0808">Transferase</keyword>
<sequence>MVRVTIIKLLHYGKCNDVFLSEDEEGGLYALKRYYLQELESCKEYVNLSGKLKVKNWLDEFKRGLEIQMAVDHEACIKCVALHGLDLAKDDTNVAAEIELVLEYAEFGCLMELSHFDTYIPLFPREVIKAIAKDIFSALNYLASMNIAHRDVKPSNIFMNKQGRSKLGDFQESEYFDSRGMVKGTKGAFYFYSPEMASLNTDEFNASACDVWSFGVTLWLLYFRRFPFKNPSSAMLNLFLEISNFDVEHALKQLRLEITDIEDDFEDLIKQVLHVDPKARITPEQAMNHKWLNNIDYSFAKQFVMENLPQEYL</sequence>
<dbReference type="EMBL" id="JALLKP010000004">
    <property type="protein sequence ID" value="KAK2195482.1"/>
    <property type="molecule type" value="Genomic_DNA"/>
</dbReference>
<dbReference type="GeneID" id="94337455"/>
<comment type="caution">
    <text evidence="2">The sequence shown here is derived from an EMBL/GenBank/DDBJ whole genome shotgun (WGS) entry which is preliminary data.</text>
</comment>
<protein>
    <submittedName>
        <fullName evidence="2">Bifunctional Protein kinase domain/Protein kinase-like domain superfamily/Serine-threonine-protein kinase</fullName>
    </submittedName>
</protein>
<feature type="domain" description="Protein kinase" evidence="1">
    <location>
        <begin position="4"/>
        <end position="292"/>
    </location>
</feature>
<dbReference type="Gene3D" id="1.10.510.10">
    <property type="entry name" value="Transferase(Phosphotransferase) domain 1"/>
    <property type="match status" value="1"/>
</dbReference>
<dbReference type="KEGG" id="bdw:94337455"/>
<proteinExistence type="predicted"/>
<name>A0AAD9PJ84_9APIC</name>
<dbReference type="GO" id="GO:0005737">
    <property type="term" value="C:cytoplasm"/>
    <property type="evidence" value="ECO:0007669"/>
    <property type="project" value="TreeGrafter"/>
</dbReference>
<dbReference type="PANTHER" id="PTHR24361">
    <property type="entry name" value="MITOGEN-ACTIVATED KINASE KINASE KINASE"/>
    <property type="match status" value="1"/>
</dbReference>
<evidence type="ECO:0000313" key="3">
    <source>
        <dbReference type="Proteomes" id="UP001214638"/>
    </source>
</evidence>
<dbReference type="GO" id="GO:0004674">
    <property type="term" value="F:protein serine/threonine kinase activity"/>
    <property type="evidence" value="ECO:0007669"/>
    <property type="project" value="TreeGrafter"/>
</dbReference>
<reference evidence="2" key="1">
    <citation type="journal article" date="2023" name="Nat. Microbiol.">
        <title>Babesia duncani multi-omics identifies virulence factors and drug targets.</title>
        <authorList>
            <person name="Singh P."/>
            <person name="Lonardi S."/>
            <person name="Liang Q."/>
            <person name="Vydyam P."/>
            <person name="Khabirova E."/>
            <person name="Fang T."/>
            <person name="Gihaz S."/>
            <person name="Thekkiniath J."/>
            <person name="Munshi M."/>
            <person name="Abel S."/>
            <person name="Ciampossin L."/>
            <person name="Batugedara G."/>
            <person name="Gupta M."/>
            <person name="Lu X.M."/>
            <person name="Lenz T."/>
            <person name="Chakravarty S."/>
            <person name="Cornillot E."/>
            <person name="Hu Y."/>
            <person name="Ma W."/>
            <person name="Gonzalez L.M."/>
            <person name="Sanchez S."/>
            <person name="Estrada K."/>
            <person name="Sanchez-Flores A."/>
            <person name="Montero E."/>
            <person name="Harb O.S."/>
            <person name="Le Roch K.G."/>
            <person name="Mamoun C.B."/>
        </authorList>
    </citation>
    <scope>NUCLEOTIDE SEQUENCE</scope>
    <source>
        <strain evidence="2">WA1</strain>
    </source>
</reference>
<keyword evidence="2" id="KW-0418">Kinase</keyword>
<dbReference type="SUPFAM" id="SSF56112">
    <property type="entry name" value="Protein kinase-like (PK-like)"/>
    <property type="match status" value="1"/>
</dbReference>
<dbReference type="Proteomes" id="UP001214638">
    <property type="component" value="Unassembled WGS sequence"/>
</dbReference>
<dbReference type="Gene3D" id="3.30.200.20">
    <property type="entry name" value="Phosphorylase Kinase, domain 1"/>
    <property type="match status" value="1"/>
</dbReference>
<gene>
    <name evidence="2" type="ORF">BdWA1_003158</name>
</gene>
<dbReference type="Pfam" id="PF00069">
    <property type="entry name" value="Pkinase"/>
    <property type="match status" value="1"/>
</dbReference>
<dbReference type="AlphaFoldDB" id="A0AAD9PJ84"/>
<accession>A0AAD9PJ84</accession>
<dbReference type="InterPro" id="IPR011009">
    <property type="entry name" value="Kinase-like_dom_sf"/>
</dbReference>
<dbReference type="InterPro" id="IPR008271">
    <property type="entry name" value="Ser/Thr_kinase_AS"/>
</dbReference>
<dbReference type="InterPro" id="IPR053235">
    <property type="entry name" value="Ser_Thr_kinase"/>
</dbReference>
<dbReference type="PROSITE" id="PS00108">
    <property type="entry name" value="PROTEIN_KINASE_ST"/>
    <property type="match status" value="1"/>
</dbReference>
<evidence type="ECO:0000259" key="1">
    <source>
        <dbReference type="PROSITE" id="PS50011"/>
    </source>
</evidence>